<dbReference type="AlphaFoldDB" id="A0A0Q5U5E3"/>
<dbReference type="GO" id="GO:0003682">
    <property type="term" value="F:chromatin binding"/>
    <property type="evidence" value="ECO:0007669"/>
    <property type="project" value="TreeGrafter"/>
</dbReference>
<keyword evidence="3" id="KW-1185">Reference proteome</keyword>
<organism evidence="2 3">
    <name type="scientific">Drosophila erecta</name>
    <name type="common">Fruit fly</name>
    <dbReference type="NCBI Taxonomy" id="7220"/>
    <lineage>
        <taxon>Eukaryota</taxon>
        <taxon>Metazoa</taxon>
        <taxon>Ecdysozoa</taxon>
        <taxon>Arthropoda</taxon>
        <taxon>Hexapoda</taxon>
        <taxon>Insecta</taxon>
        <taxon>Pterygota</taxon>
        <taxon>Neoptera</taxon>
        <taxon>Endopterygota</taxon>
        <taxon>Diptera</taxon>
        <taxon>Brachycera</taxon>
        <taxon>Muscomorpha</taxon>
        <taxon>Ephydroidea</taxon>
        <taxon>Drosophilidae</taxon>
        <taxon>Drosophila</taxon>
        <taxon>Sophophora</taxon>
    </lineage>
</organism>
<dbReference type="InterPro" id="IPR049472">
    <property type="entry name" value="MRNIP_N"/>
</dbReference>
<protein>
    <recommendedName>
        <fullName evidence="1">MRN complex-interacting protein N-terminal domain-containing protein</fullName>
    </recommendedName>
</protein>
<gene>
    <name evidence="2" type="primary">Dere\GG26593</name>
    <name evidence="2" type="synonym">GG26593</name>
    <name evidence="2" type="ORF">Dere_GG26593</name>
</gene>
<dbReference type="GO" id="GO:0005634">
    <property type="term" value="C:nucleus"/>
    <property type="evidence" value="ECO:0007669"/>
    <property type="project" value="TreeGrafter"/>
</dbReference>
<dbReference type="InterPro" id="IPR032739">
    <property type="entry name" value="MRNIP"/>
</dbReference>
<dbReference type="KEGG" id="der:26526417"/>
<dbReference type="PANTHER" id="PTHR15863">
    <property type="entry name" value="MRN COMPLEX-INTERACTING PROTEIN"/>
    <property type="match status" value="1"/>
</dbReference>
<dbReference type="EMBL" id="CH954178">
    <property type="protein sequence ID" value="KQS44181.1"/>
    <property type="molecule type" value="Genomic_DNA"/>
</dbReference>
<dbReference type="Pfam" id="PF15749">
    <property type="entry name" value="MRNIP"/>
    <property type="match status" value="1"/>
</dbReference>
<dbReference type="PANTHER" id="PTHR15863:SF2">
    <property type="entry name" value="MRN COMPLEX-INTERACTING PROTEIN"/>
    <property type="match status" value="1"/>
</dbReference>
<dbReference type="GO" id="GO:0007095">
    <property type="term" value="P:mitotic G2 DNA damage checkpoint signaling"/>
    <property type="evidence" value="ECO:0007669"/>
    <property type="project" value="TreeGrafter"/>
</dbReference>
<name>A0A0Q5U5E3_DROER</name>
<reference evidence="2 3" key="2">
    <citation type="journal article" date="2008" name="Bioinformatics">
        <title>Assembly reconciliation.</title>
        <authorList>
            <person name="Zimin A.V."/>
            <person name="Smith D.R."/>
            <person name="Sutton G."/>
            <person name="Yorke J.A."/>
        </authorList>
    </citation>
    <scope>NUCLEOTIDE SEQUENCE [LARGE SCALE GENOMIC DNA]</scope>
    <source>
        <strain evidence="2 3">TSC#14021-0224.01</strain>
    </source>
</reference>
<accession>A0A0Q5U5E3</accession>
<dbReference type="Proteomes" id="UP000008711">
    <property type="component" value="Unassembled WGS sequence"/>
</dbReference>
<evidence type="ECO:0000313" key="3">
    <source>
        <dbReference type="Proteomes" id="UP000008711"/>
    </source>
</evidence>
<proteinExistence type="predicted"/>
<evidence type="ECO:0000313" key="2">
    <source>
        <dbReference type="EMBL" id="KQS44181.1"/>
    </source>
</evidence>
<sequence length="166" mass="19523">MSQQIRVVQCIQCKMYQVDFVKKAKTWQCKICRQKQNVLKEFFRGSAAECRVRVQHLNLERGMQEDRQNSLFITAKRQLEAEEDCLESEENTTPQKKTNKWANYVDKPLETTQKSAAEPRITEELSDEISMDFKRSRSTGPRSFKRSAENMSSVNKKICTKWNDFL</sequence>
<dbReference type="OrthoDB" id="5960226at2759"/>
<evidence type="ECO:0000259" key="1">
    <source>
        <dbReference type="Pfam" id="PF15749"/>
    </source>
</evidence>
<reference evidence="2 3" key="1">
    <citation type="journal article" date="2007" name="Nature">
        <title>Evolution of genes and genomes on the Drosophila phylogeny.</title>
        <authorList>
            <consortium name="Drosophila 12 Genomes Consortium"/>
            <person name="Clark A.G."/>
            <person name="Eisen M.B."/>
            <person name="Smith D.R."/>
            <person name="Bergman C.M."/>
            <person name="Oliver B."/>
            <person name="Markow T.A."/>
            <person name="Kaufman T.C."/>
            <person name="Kellis M."/>
            <person name="Gelbart W."/>
            <person name="Iyer V.N."/>
            <person name="Pollard D.A."/>
            <person name="Sackton T.B."/>
            <person name="Larracuente A.M."/>
            <person name="Singh N.D."/>
            <person name="Abad J.P."/>
            <person name="Abt D.N."/>
            <person name="Adryan B."/>
            <person name="Aguade M."/>
            <person name="Akashi H."/>
            <person name="Anderson W.W."/>
            <person name="Aquadro C.F."/>
            <person name="Ardell D.H."/>
            <person name="Arguello R."/>
            <person name="Artieri C.G."/>
            <person name="Barbash D.A."/>
            <person name="Barker D."/>
            <person name="Barsanti P."/>
            <person name="Batterham P."/>
            <person name="Batzoglou S."/>
            <person name="Begun D."/>
            <person name="Bhutkar A."/>
            <person name="Blanco E."/>
            <person name="Bosak S.A."/>
            <person name="Bradley R.K."/>
            <person name="Brand A.D."/>
            <person name="Brent M.R."/>
            <person name="Brooks A.N."/>
            <person name="Brown R.H."/>
            <person name="Butlin R.K."/>
            <person name="Caggese C."/>
            <person name="Calvi B.R."/>
            <person name="Bernardo de Carvalho A."/>
            <person name="Caspi A."/>
            <person name="Castrezana S."/>
            <person name="Celniker S.E."/>
            <person name="Chang J.L."/>
            <person name="Chapple C."/>
            <person name="Chatterji S."/>
            <person name="Chinwalla A."/>
            <person name="Civetta A."/>
            <person name="Clifton S.W."/>
            <person name="Comeron J.M."/>
            <person name="Costello J.C."/>
            <person name="Coyne J.A."/>
            <person name="Daub J."/>
            <person name="David R.G."/>
            <person name="Delcher A.L."/>
            <person name="Delehaunty K."/>
            <person name="Do C.B."/>
            <person name="Ebling H."/>
            <person name="Edwards K."/>
            <person name="Eickbush T."/>
            <person name="Evans J.D."/>
            <person name="Filipski A."/>
            <person name="Findeiss S."/>
            <person name="Freyhult E."/>
            <person name="Fulton L."/>
            <person name="Fulton R."/>
            <person name="Garcia A.C."/>
            <person name="Gardiner A."/>
            <person name="Garfield D.A."/>
            <person name="Garvin B.E."/>
            <person name="Gibson G."/>
            <person name="Gilbert D."/>
            <person name="Gnerre S."/>
            <person name="Godfrey J."/>
            <person name="Good R."/>
            <person name="Gotea V."/>
            <person name="Gravely B."/>
            <person name="Greenberg A.J."/>
            <person name="Griffiths-Jones S."/>
            <person name="Gross S."/>
            <person name="Guigo R."/>
            <person name="Gustafson E.A."/>
            <person name="Haerty W."/>
            <person name="Hahn M.W."/>
            <person name="Halligan D.L."/>
            <person name="Halpern A.L."/>
            <person name="Halter G.M."/>
            <person name="Han M.V."/>
            <person name="Heger A."/>
            <person name="Hillier L."/>
            <person name="Hinrichs A.S."/>
            <person name="Holmes I."/>
            <person name="Hoskins R.A."/>
            <person name="Hubisz M.J."/>
            <person name="Hultmark D."/>
            <person name="Huntley M.A."/>
            <person name="Jaffe D.B."/>
            <person name="Jagadeeshan S."/>
            <person name="Jeck W.R."/>
            <person name="Johnson J."/>
            <person name="Jones C.D."/>
            <person name="Jordan W.C."/>
            <person name="Karpen G.H."/>
            <person name="Kataoka E."/>
            <person name="Keightley P.D."/>
            <person name="Kheradpour P."/>
            <person name="Kirkness E.F."/>
            <person name="Koerich L.B."/>
            <person name="Kristiansen K."/>
            <person name="Kudrna D."/>
            <person name="Kulathinal R.J."/>
            <person name="Kumar S."/>
            <person name="Kwok R."/>
            <person name="Lander E."/>
            <person name="Langley C.H."/>
            <person name="Lapoint R."/>
            <person name="Lazzaro B.P."/>
            <person name="Lee S.J."/>
            <person name="Levesque L."/>
            <person name="Li R."/>
            <person name="Lin C.F."/>
            <person name="Lin M.F."/>
            <person name="Lindblad-Toh K."/>
            <person name="Llopart A."/>
            <person name="Long M."/>
            <person name="Low L."/>
            <person name="Lozovsky E."/>
            <person name="Lu J."/>
            <person name="Luo M."/>
            <person name="Machado C.A."/>
            <person name="Makalowski W."/>
            <person name="Marzo M."/>
            <person name="Matsuda M."/>
            <person name="Matzkin L."/>
            <person name="McAllister B."/>
            <person name="McBride C.S."/>
            <person name="McKernan B."/>
            <person name="McKernan K."/>
            <person name="Mendez-Lago M."/>
            <person name="Minx P."/>
            <person name="Mollenhauer M.U."/>
            <person name="Montooth K."/>
            <person name="Mount S.M."/>
            <person name="Mu X."/>
            <person name="Myers E."/>
            <person name="Negre B."/>
            <person name="Newfeld S."/>
            <person name="Nielsen R."/>
            <person name="Noor M.A."/>
            <person name="O'Grady P."/>
            <person name="Pachter L."/>
            <person name="Papaceit M."/>
            <person name="Parisi M.J."/>
            <person name="Parisi M."/>
            <person name="Parts L."/>
            <person name="Pedersen J.S."/>
            <person name="Pesole G."/>
            <person name="Phillippy A.M."/>
            <person name="Ponting C.P."/>
            <person name="Pop M."/>
            <person name="Porcelli D."/>
            <person name="Powell J.R."/>
            <person name="Prohaska S."/>
            <person name="Pruitt K."/>
            <person name="Puig M."/>
            <person name="Quesneville H."/>
            <person name="Ram K.R."/>
            <person name="Rand D."/>
            <person name="Rasmussen M.D."/>
            <person name="Reed L.K."/>
            <person name="Reenan R."/>
            <person name="Reily A."/>
            <person name="Remington K.A."/>
            <person name="Rieger T.T."/>
            <person name="Ritchie M.G."/>
            <person name="Robin C."/>
            <person name="Rogers Y.H."/>
            <person name="Rohde C."/>
            <person name="Rozas J."/>
            <person name="Rubenfield M.J."/>
            <person name="Ruiz A."/>
            <person name="Russo S."/>
            <person name="Salzberg S.L."/>
            <person name="Sanchez-Gracia A."/>
            <person name="Saranga D.J."/>
            <person name="Sato H."/>
            <person name="Schaeffer S.W."/>
            <person name="Schatz M.C."/>
            <person name="Schlenke T."/>
            <person name="Schwartz R."/>
            <person name="Segarra C."/>
            <person name="Singh R.S."/>
            <person name="Sirot L."/>
            <person name="Sirota M."/>
            <person name="Sisneros N.B."/>
            <person name="Smith C.D."/>
            <person name="Smith T.F."/>
            <person name="Spieth J."/>
            <person name="Stage D.E."/>
            <person name="Stark A."/>
            <person name="Stephan W."/>
            <person name="Strausberg R.L."/>
            <person name="Strempel S."/>
            <person name="Sturgill D."/>
            <person name="Sutton G."/>
            <person name="Sutton G.G."/>
            <person name="Tao W."/>
            <person name="Teichmann S."/>
            <person name="Tobari Y.N."/>
            <person name="Tomimura Y."/>
            <person name="Tsolas J.M."/>
            <person name="Valente V.L."/>
            <person name="Venter E."/>
            <person name="Venter J.C."/>
            <person name="Vicario S."/>
            <person name="Vieira F.G."/>
            <person name="Vilella A.J."/>
            <person name="Villasante A."/>
            <person name="Walenz B."/>
            <person name="Wang J."/>
            <person name="Wasserman M."/>
            <person name="Watts T."/>
            <person name="Wilson D."/>
            <person name="Wilson R.K."/>
            <person name="Wing R.A."/>
            <person name="Wolfner M.F."/>
            <person name="Wong A."/>
            <person name="Wong G.K."/>
            <person name="Wu C.I."/>
            <person name="Wu G."/>
            <person name="Yamamoto D."/>
            <person name="Yang H.P."/>
            <person name="Yang S.P."/>
            <person name="Yorke J.A."/>
            <person name="Yoshida K."/>
            <person name="Zdobnov E."/>
            <person name="Zhang P."/>
            <person name="Zhang Y."/>
            <person name="Zimin A.V."/>
            <person name="Baldwin J."/>
            <person name="Abdouelleil A."/>
            <person name="Abdulkadir J."/>
            <person name="Abebe A."/>
            <person name="Abera B."/>
            <person name="Abreu J."/>
            <person name="Acer S.C."/>
            <person name="Aftuck L."/>
            <person name="Alexander A."/>
            <person name="An P."/>
            <person name="Anderson E."/>
            <person name="Anderson S."/>
            <person name="Arachi H."/>
            <person name="Azer M."/>
            <person name="Bachantsang P."/>
            <person name="Barry A."/>
            <person name="Bayul T."/>
            <person name="Berlin A."/>
            <person name="Bessette D."/>
            <person name="Bloom T."/>
            <person name="Blye J."/>
            <person name="Boguslavskiy L."/>
            <person name="Bonnet C."/>
            <person name="Boukhgalter B."/>
            <person name="Bourzgui I."/>
            <person name="Brown A."/>
            <person name="Cahill P."/>
            <person name="Channer S."/>
            <person name="Cheshatsang Y."/>
            <person name="Chuda L."/>
            <person name="Citroen M."/>
            <person name="Collymore A."/>
            <person name="Cooke P."/>
            <person name="Costello M."/>
            <person name="D'Aco K."/>
            <person name="Daza R."/>
            <person name="De Haan G."/>
            <person name="DeGray S."/>
            <person name="DeMaso C."/>
            <person name="Dhargay N."/>
            <person name="Dooley K."/>
            <person name="Dooley E."/>
            <person name="Doricent M."/>
            <person name="Dorje P."/>
            <person name="Dorjee K."/>
            <person name="Dupes A."/>
            <person name="Elong R."/>
            <person name="Falk J."/>
            <person name="Farina A."/>
            <person name="Faro S."/>
            <person name="Ferguson D."/>
            <person name="Fisher S."/>
            <person name="Foley C.D."/>
            <person name="Franke A."/>
            <person name="Friedrich D."/>
            <person name="Gadbois L."/>
            <person name="Gearin G."/>
            <person name="Gearin C.R."/>
            <person name="Giannoukos G."/>
            <person name="Goode T."/>
            <person name="Graham J."/>
            <person name="Grandbois E."/>
            <person name="Grewal S."/>
            <person name="Gyaltsen K."/>
            <person name="Hafez N."/>
            <person name="Hagos B."/>
            <person name="Hall J."/>
            <person name="Henson C."/>
            <person name="Hollinger A."/>
            <person name="Honan T."/>
            <person name="Huard M.D."/>
            <person name="Hughes L."/>
            <person name="Hurhula B."/>
            <person name="Husby M.E."/>
            <person name="Kamat A."/>
            <person name="Kanga B."/>
            <person name="Kashin S."/>
            <person name="Khazanovich D."/>
            <person name="Kisner P."/>
            <person name="Lance K."/>
            <person name="Lara M."/>
            <person name="Lee W."/>
            <person name="Lennon N."/>
            <person name="Letendre F."/>
            <person name="LeVine R."/>
            <person name="Lipovsky A."/>
            <person name="Liu X."/>
            <person name="Liu J."/>
            <person name="Liu S."/>
            <person name="Lokyitsang T."/>
            <person name="Lokyitsang Y."/>
            <person name="Lubonja R."/>
            <person name="Lui A."/>
            <person name="MacDonald P."/>
            <person name="Magnisalis V."/>
            <person name="Maru K."/>
            <person name="Matthews C."/>
            <person name="McCusker W."/>
            <person name="McDonough S."/>
            <person name="Mehta T."/>
            <person name="Meldrim J."/>
            <person name="Meneus L."/>
            <person name="Mihai O."/>
            <person name="Mihalev A."/>
            <person name="Mihova T."/>
            <person name="Mittelman R."/>
            <person name="Mlenga V."/>
            <person name="Montmayeur A."/>
            <person name="Mulrain L."/>
            <person name="Navidi A."/>
            <person name="Naylor J."/>
            <person name="Negash T."/>
            <person name="Nguyen T."/>
            <person name="Nguyen N."/>
            <person name="Nicol R."/>
            <person name="Norbu C."/>
            <person name="Norbu N."/>
            <person name="Novod N."/>
            <person name="O'Neill B."/>
            <person name="Osman S."/>
            <person name="Markiewicz E."/>
            <person name="Oyono O.L."/>
            <person name="Patti C."/>
            <person name="Phunkhang P."/>
            <person name="Pierre F."/>
            <person name="Priest M."/>
            <person name="Raghuraman S."/>
            <person name="Rege F."/>
            <person name="Reyes R."/>
            <person name="Rise C."/>
            <person name="Rogov P."/>
            <person name="Ross K."/>
            <person name="Ryan E."/>
            <person name="Settipalli S."/>
            <person name="Shea T."/>
            <person name="Sherpa N."/>
            <person name="Shi L."/>
            <person name="Shih D."/>
            <person name="Sparrow T."/>
            <person name="Spaulding J."/>
            <person name="Stalker J."/>
            <person name="Stange-Thomann N."/>
            <person name="Stavropoulos S."/>
            <person name="Stone C."/>
            <person name="Strader C."/>
            <person name="Tesfaye S."/>
            <person name="Thomson T."/>
            <person name="Thoulutsang Y."/>
            <person name="Thoulutsang D."/>
            <person name="Topham K."/>
            <person name="Topping I."/>
            <person name="Tsamla T."/>
            <person name="Vassiliev H."/>
            <person name="Vo A."/>
            <person name="Wangchuk T."/>
            <person name="Wangdi T."/>
            <person name="Weiand M."/>
            <person name="Wilkinson J."/>
            <person name="Wilson A."/>
            <person name="Yadav S."/>
            <person name="Young G."/>
            <person name="Yu Q."/>
            <person name="Zembek L."/>
            <person name="Zhong D."/>
            <person name="Zimmer A."/>
            <person name="Zwirko Z."/>
            <person name="Jaffe D.B."/>
            <person name="Alvarez P."/>
            <person name="Brockman W."/>
            <person name="Butler J."/>
            <person name="Chin C."/>
            <person name="Gnerre S."/>
            <person name="Grabherr M."/>
            <person name="Kleber M."/>
            <person name="Mauceli E."/>
            <person name="MacCallum I."/>
        </authorList>
    </citation>
    <scope>NUCLEOTIDE SEQUENCE [LARGE SCALE GENOMIC DNA]</scope>
    <source>
        <strain evidence="2 3">TSC#14021-0224.01</strain>
    </source>
</reference>
<feature type="domain" description="MRN complex-interacting protein N-terminal" evidence="1">
    <location>
        <begin position="7"/>
        <end position="104"/>
    </location>
</feature>